<name>X1I6M9_9ZZZZ</name>
<comment type="similarity">
    <text evidence="1">Belongs to the trimethylamine methyltransferase family.</text>
</comment>
<reference evidence="4" key="1">
    <citation type="journal article" date="2014" name="Front. Microbiol.">
        <title>High frequency of phylogenetically diverse reductive dehalogenase-homologous genes in deep subseafloor sedimentary metagenomes.</title>
        <authorList>
            <person name="Kawai M."/>
            <person name="Futagami T."/>
            <person name="Toyoda A."/>
            <person name="Takaki Y."/>
            <person name="Nishi S."/>
            <person name="Hori S."/>
            <person name="Arai W."/>
            <person name="Tsubouchi T."/>
            <person name="Morono Y."/>
            <person name="Uchiyama I."/>
            <person name="Ito T."/>
            <person name="Fujiyama A."/>
            <person name="Inagaki F."/>
            <person name="Takami H."/>
        </authorList>
    </citation>
    <scope>NUCLEOTIDE SEQUENCE</scope>
    <source>
        <strain evidence="4">Expedition CK06-06</strain>
    </source>
</reference>
<keyword evidence="2" id="KW-0489">Methyltransferase</keyword>
<feature type="non-terminal residue" evidence="4">
    <location>
        <position position="1"/>
    </location>
</feature>
<accession>X1I6M9</accession>
<evidence type="ECO:0000313" key="4">
    <source>
        <dbReference type="EMBL" id="GAH53223.1"/>
    </source>
</evidence>
<dbReference type="EMBL" id="BARU01019482">
    <property type="protein sequence ID" value="GAH53223.1"/>
    <property type="molecule type" value="Genomic_DNA"/>
</dbReference>
<evidence type="ECO:0000256" key="2">
    <source>
        <dbReference type="ARBA" id="ARBA00022603"/>
    </source>
</evidence>
<dbReference type="InterPro" id="IPR010426">
    <property type="entry name" value="MTTB_MeTrfase"/>
</dbReference>
<dbReference type="GO" id="GO:0015948">
    <property type="term" value="P:methanogenesis"/>
    <property type="evidence" value="ECO:0007669"/>
    <property type="project" value="InterPro"/>
</dbReference>
<keyword evidence="3" id="KW-0808">Transferase</keyword>
<dbReference type="Gene3D" id="3.20.20.480">
    <property type="entry name" value="Trimethylamine methyltransferase-like"/>
    <property type="match status" value="1"/>
</dbReference>
<sequence length="128" mass="14798">INVNEDTIGLDTIKKVATERKPGANFLGEKHTREHMKNELYIPKLIDRNRRTTWRKKGSKDIITTAREKVDQILQNYIPPEIPVEIETQLQDYIKKVETRSLEYYKNAEGISASSISIVGTEIKIDEK</sequence>
<comment type="caution">
    <text evidence="4">The sequence shown here is derived from an EMBL/GenBank/DDBJ whole genome shotgun (WGS) entry which is preliminary data.</text>
</comment>
<dbReference type="InterPro" id="IPR038601">
    <property type="entry name" value="MttB-like_sf"/>
</dbReference>
<gene>
    <name evidence="4" type="ORF">S03H2_32077</name>
</gene>
<protein>
    <submittedName>
        <fullName evidence="4">Uncharacterized protein</fullName>
    </submittedName>
</protein>
<dbReference type="AlphaFoldDB" id="X1I6M9"/>
<evidence type="ECO:0000256" key="1">
    <source>
        <dbReference type="ARBA" id="ARBA00007137"/>
    </source>
</evidence>
<dbReference type="GO" id="GO:0008168">
    <property type="term" value="F:methyltransferase activity"/>
    <property type="evidence" value="ECO:0007669"/>
    <property type="project" value="UniProtKB-KW"/>
</dbReference>
<proteinExistence type="inferred from homology"/>
<dbReference type="GO" id="GO:0032259">
    <property type="term" value="P:methylation"/>
    <property type="evidence" value="ECO:0007669"/>
    <property type="project" value="UniProtKB-KW"/>
</dbReference>
<evidence type="ECO:0000256" key="3">
    <source>
        <dbReference type="ARBA" id="ARBA00022679"/>
    </source>
</evidence>
<dbReference type="Pfam" id="PF06253">
    <property type="entry name" value="MTTB"/>
    <property type="match status" value="1"/>
</dbReference>
<organism evidence="4">
    <name type="scientific">marine sediment metagenome</name>
    <dbReference type="NCBI Taxonomy" id="412755"/>
    <lineage>
        <taxon>unclassified sequences</taxon>
        <taxon>metagenomes</taxon>
        <taxon>ecological metagenomes</taxon>
    </lineage>
</organism>